<accession>J4HYN4</accession>
<dbReference type="Proteomes" id="UP000006352">
    <property type="component" value="Unassembled WGS sequence"/>
</dbReference>
<sequence>MSFSVRLNFSELGLVIACVVCAVLALALRARSARSSRAPVDRSDRKTSTTTGSKQEREPGEWTPVDFDYPPVEPFTDDISTVKPIPYRPFRWGTYHVTMGIRNMAWDEWIELDQQFFDYHKIVQHRLETRGERAVQVLPAKPGVVAGGHAAAEEFVHELAEYLSRRYPAIYAVVRKVKSEKGISGWYGEGQIKTITVIPLQVTYDLDKEEPLKVASLLVQEDFAIMIEGMYIYSLRAQAPTWLLLQARTGDIIYKPERSAYQVWVFFPYQNYRVIV</sequence>
<reference evidence="2 3" key="1">
    <citation type="journal article" date="2012" name="Appl. Environ. Microbiol.">
        <title>Short-read sequencing for genomic analysis of the brown rot fungus Fibroporia radiculosa.</title>
        <authorList>
            <person name="Tang J.D."/>
            <person name="Perkins A.D."/>
            <person name="Sonstegard T.S."/>
            <person name="Schroeder S.G."/>
            <person name="Burgess S.C."/>
            <person name="Diehl S.V."/>
        </authorList>
    </citation>
    <scope>NUCLEOTIDE SEQUENCE [LARGE SCALE GENOMIC DNA]</scope>
    <source>
        <strain evidence="2 3">TFFH 294</strain>
    </source>
</reference>
<proteinExistence type="predicted"/>
<dbReference type="InParanoid" id="J4HYN4"/>
<dbReference type="OrthoDB" id="497541at2759"/>
<keyword evidence="3" id="KW-1185">Reference proteome</keyword>
<evidence type="ECO:0000313" key="3">
    <source>
        <dbReference type="Proteomes" id="UP000006352"/>
    </source>
</evidence>
<dbReference type="Pfam" id="PF11927">
    <property type="entry name" value="HODM_asu-like"/>
    <property type="match status" value="1"/>
</dbReference>
<dbReference type="HOGENOM" id="CLU_1008436_0_0_1"/>
<evidence type="ECO:0000256" key="1">
    <source>
        <dbReference type="SAM" id="MobiDB-lite"/>
    </source>
</evidence>
<gene>
    <name evidence="2" type="ORF">FIBRA_06148</name>
</gene>
<dbReference type="STRING" id="599839.J4HYN4"/>
<dbReference type="GeneID" id="24098903"/>
<name>J4HYN4_9APHY</name>
<dbReference type="AlphaFoldDB" id="J4HYN4"/>
<dbReference type="RefSeq" id="XP_012183275.1">
    <property type="nucleotide sequence ID" value="XM_012327885.1"/>
</dbReference>
<protein>
    <submittedName>
        <fullName evidence="2">Uncharacterized protein</fullName>
    </submittedName>
</protein>
<dbReference type="EMBL" id="HE797137">
    <property type="protein sequence ID" value="CCM03992.1"/>
    <property type="molecule type" value="Genomic_DNA"/>
</dbReference>
<dbReference type="InterPro" id="IPR021848">
    <property type="entry name" value="HODM_asu-like"/>
</dbReference>
<feature type="region of interest" description="Disordered" evidence="1">
    <location>
        <begin position="37"/>
        <end position="67"/>
    </location>
</feature>
<organism evidence="2 3">
    <name type="scientific">Fibroporia radiculosa</name>
    <dbReference type="NCBI Taxonomy" id="599839"/>
    <lineage>
        <taxon>Eukaryota</taxon>
        <taxon>Fungi</taxon>
        <taxon>Dikarya</taxon>
        <taxon>Basidiomycota</taxon>
        <taxon>Agaricomycotina</taxon>
        <taxon>Agaricomycetes</taxon>
        <taxon>Polyporales</taxon>
        <taxon>Fibroporiaceae</taxon>
        <taxon>Fibroporia</taxon>
    </lineage>
</organism>
<evidence type="ECO:0000313" key="2">
    <source>
        <dbReference type="EMBL" id="CCM03992.1"/>
    </source>
</evidence>